<dbReference type="AlphaFoldDB" id="A0A3B1D122"/>
<dbReference type="EMBL" id="UOGE01000105">
    <property type="protein sequence ID" value="VAX25325.1"/>
    <property type="molecule type" value="Genomic_DNA"/>
</dbReference>
<dbReference type="GO" id="GO:0007155">
    <property type="term" value="P:cell adhesion"/>
    <property type="evidence" value="ECO:0007669"/>
    <property type="project" value="InterPro"/>
</dbReference>
<comment type="subunit">
    <text evidence="3">Homopentamer.</text>
</comment>
<evidence type="ECO:0000259" key="10">
    <source>
        <dbReference type="Pfam" id="PF07195"/>
    </source>
</evidence>
<evidence type="ECO:0000256" key="2">
    <source>
        <dbReference type="ARBA" id="ARBA00009764"/>
    </source>
</evidence>
<dbReference type="PANTHER" id="PTHR30288:SF0">
    <property type="entry name" value="FLAGELLAR HOOK-ASSOCIATED PROTEIN 2"/>
    <property type="match status" value="1"/>
</dbReference>
<dbReference type="Pfam" id="PF07195">
    <property type="entry name" value="FliD_C"/>
    <property type="match status" value="1"/>
</dbReference>
<dbReference type="InterPro" id="IPR003481">
    <property type="entry name" value="FliD_N"/>
</dbReference>
<comment type="similarity">
    <text evidence="2">Belongs to the FliD family.</text>
</comment>
<dbReference type="PANTHER" id="PTHR30288">
    <property type="entry name" value="FLAGELLAR CAP/ASSEMBLY PROTEIN FLID"/>
    <property type="match status" value="1"/>
</dbReference>
<evidence type="ECO:0000256" key="3">
    <source>
        <dbReference type="ARBA" id="ARBA00011255"/>
    </source>
</evidence>
<evidence type="ECO:0000256" key="7">
    <source>
        <dbReference type="ARBA" id="ARBA00033192"/>
    </source>
</evidence>
<keyword evidence="5" id="KW-0975">Bacterial flagellum</keyword>
<dbReference type="GO" id="GO:0071973">
    <property type="term" value="P:bacterial-type flagellum-dependent cell motility"/>
    <property type="evidence" value="ECO:0007669"/>
    <property type="project" value="TreeGrafter"/>
</dbReference>
<evidence type="ECO:0000256" key="8">
    <source>
        <dbReference type="SAM" id="Coils"/>
    </source>
</evidence>
<feature type="coiled-coil region" evidence="8">
    <location>
        <begin position="475"/>
        <end position="502"/>
    </location>
</feature>
<protein>
    <recommendedName>
        <fullName evidence="7">Filament cap protein</fullName>
    </recommendedName>
    <alternativeName>
        <fullName evidence="6">Flagellar cap protein</fullName>
    </alternativeName>
</protein>
<feature type="domain" description="Flagellar hook-associated protein 2 N-terminal" evidence="9">
    <location>
        <begin position="10"/>
        <end position="111"/>
    </location>
</feature>
<reference evidence="11" key="1">
    <citation type="submission" date="2018-06" db="EMBL/GenBank/DDBJ databases">
        <authorList>
            <person name="Zhirakovskaya E."/>
        </authorList>
    </citation>
    <scope>NUCLEOTIDE SEQUENCE</scope>
</reference>
<evidence type="ECO:0000256" key="5">
    <source>
        <dbReference type="ARBA" id="ARBA00023143"/>
    </source>
</evidence>
<organism evidence="11">
    <name type="scientific">hydrothermal vent metagenome</name>
    <dbReference type="NCBI Taxonomy" id="652676"/>
    <lineage>
        <taxon>unclassified sequences</taxon>
        <taxon>metagenomes</taxon>
        <taxon>ecological metagenomes</taxon>
    </lineage>
</organism>
<evidence type="ECO:0000256" key="6">
    <source>
        <dbReference type="ARBA" id="ARBA00033074"/>
    </source>
</evidence>
<keyword evidence="4 8" id="KW-0175">Coiled coil</keyword>
<gene>
    <name evidence="11" type="ORF">MNBD_NITROSPINAE02-670</name>
</gene>
<dbReference type="InterPro" id="IPR010809">
    <property type="entry name" value="FliD_C"/>
</dbReference>
<dbReference type="InterPro" id="IPR040026">
    <property type="entry name" value="FliD"/>
</dbReference>
<dbReference type="Pfam" id="PF02465">
    <property type="entry name" value="FliD_N"/>
    <property type="match status" value="1"/>
</dbReference>
<dbReference type="GO" id="GO:0009421">
    <property type="term" value="C:bacterial-type flagellum filament cap"/>
    <property type="evidence" value="ECO:0007669"/>
    <property type="project" value="InterPro"/>
</dbReference>
<sequence length="536" mass="56909">MDFSVDGLVSGLDTTSIVSQLIELQRRPITLLENRQIALADQKAAWQEMSTQLLKLETAVNKLNFPSKFSQFISKFNSNNSSGGTVLSVSAGSSTTAGIYSVAVSQLAQAQKSASSETYSSLTTALGASGTITIGGSYNVTVALTDTLEQIKNNINSSGAPVTATVINTASTSNPAYKLLVAGSNTGASNSFTITDATDGSTNITFGTTLSAQDAALTIDGISVTKDSNAITDLIFDATINLETTGSGTITFAADNEAIIDNVKAFTAAYNDVKAEIAKQFALNTDKNTKGALFGNLSLETIQNQIVSILSNGVPGIDGTDSSNLAYLSQIGVATDEENLLQVDEAKLRDMLVNRFDDVQNIFAPSGSGTYTFVSALGATRGATYNTRVIDNGGTTEFQMQDQNGDGSWVTMATNGNFVTGVNDTILEGLILRTGTLTVGDTGTMRVAVGVAERLAYNTAKYTEFSTEGLIFNQNDSIEKQDKELQKQIDDLEERLAKKEVDLKTKFVKLETLLSQLSSQQSYLDSQLANLSRGWK</sequence>
<accession>A0A3B1D122</accession>
<name>A0A3B1D122_9ZZZZ</name>
<evidence type="ECO:0000259" key="9">
    <source>
        <dbReference type="Pfam" id="PF02465"/>
    </source>
</evidence>
<evidence type="ECO:0000256" key="1">
    <source>
        <dbReference type="ARBA" id="ARBA00004365"/>
    </source>
</evidence>
<comment type="subcellular location">
    <subcellularLocation>
        <location evidence="1">Bacterial flagellum</location>
    </subcellularLocation>
</comment>
<evidence type="ECO:0000313" key="11">
    <source>
        <dbReference type="EMBL" id="VAX25325.1"/>
    </source>
</evidence>
<proteinExistence type="inferred from homology"/>
<evidence type="ECO:0000256" key="4">
    <source>
        <dbReference type="ARBA" id="ARBA00023054"/>
    </source>
</evidence>
<dbReference type="GO" id="GO:0009424">
    <property type="term" value="C:bacterial-type flagellum hook"/>
    <property type="evidence" value="ECO:0007669"/>
    <property type="project" value="InterPro"/>
</dbReference>
<feature type="domain" description="Flagellar hook-associated protein 2 C-terminal" evidence="10">
    <location>
        <begin position="212"/>
        <end position="518"/>
    </location>
</feature>